<dbReference type="GO" id="GO:0046872">
    <property type="term" value="F:metal ion binding"/>
    <property type="evidence" value="ECO:0007669"/>
    <property type="project" value="UniProtKB-KW"/>
</dbReference>
<evidence type="ECO:0000256" key="2">
    <source>
        <dbReference type="ARBA" id="ARBA00023008"/>
    </source>
</evidence>
<name>A0A2G1QK85_9HYPH</name>
<gene>
    <name evidence="7" type="ORF">CSC94_16640</name>
</gene>
<proteinExistence type="inferred from homology"/>
<dbReference type="PANTHER" id="PTHR12151">
    <property type="entry name" value="ELECTRON TRANSPORT PROTIN SCO1/SENC FAMILY MEMBER"/>
    <property type="match status" value="1"/>
</dbReference>
<dbReference type="CDD" id="cd02968">
    <property type="entry name" value="SCO"/>
    <property type="match status" value="1"/>
</dbReference>
<feature type="signal peptide" evidence="5">
    <location>
        <begin position="1"/>
        <end position="24"/>
    </location>
</feature>
<feature type="domain" description="Thioredoxin" evidence="6">
    <location>
        <begin position="42"/>
        <end position="208"/>
    </location>
</feature>
<evidence type="ECO:0000313" key="7">
    <source>
        <dbReference type="EMBL" id="PHP65945.1"/>
    </source>
</evidence>
<evidence type="ECO:0000256" key="1">
    <source>
        <dbReference type="ARBA" id="ARBA00010996"/>
    </source>
</evidence>
<dbReference type="PANTHER" id="PTHR12151:SF25">
    <property type="entry name" value="LINALOOL DEHYDRATASE_ISOMERASE DOMAIN-CONTAINING PROTEIN"/>
    <property type="match status" value="1"/>
</dbReference>
<dbReference type="SUPFAM" id="SSF52833">
    <property type="entry name" value="Thioredoxin-like"/>
    <property type="match status" value="1"/>
</dbReference>
<evidence type="ECO:0000259" key="6">
    <source>
        <dbReference type="PROSITE" id="PS51352"/>
    </source>
</evidence>
<dbReference type="EMBL" id="PDVP01000011">
    <property type="protein sequence ID" value="PHP65945.1"/>
    <property type="molecule type" value="Genomic_DNA"/>
</dbReference>
<keyword evidence="2 3" id="KW-0186">Copper</keyword>
<organism evidence="7 8">
    <name type="scientific">Zhengella mangrovi</name>
    <dbReference type="NCBI Taxonomy" id="1982044"/>
    <lineage>
        <taxon>Bacteria</taxon>
        <taxon>Pseudomonadati</taxon>
        <taxon>Pseudomonadota</taxon>
        <taxon>Alphaproteobacteria</taxon>
        <taxon>Hyphomicrobiales</taxon>
        <taxon>Notoacmeibacteraceae</taxon>
        <taxon>Zhengella</taxon>
    </lineage>
</organism>
<reference evidence="7 8" key="1">
    <citation type="submission" date="2017-10" db="EMBL/GenBank/DDBJ databases">
        <title>Sedimentibacterium mangrovi gen. nov., sp. nov., a novel member of family Phyllobacteriacea isolated from mangrove sediment.</title>
        <authorList>
            <person name="Liao H."/>
            <person name="Tian Y."/>
        </authorList>
    </citation>
    <scope>NUCLEOTIDE SEQUENCE [LARGE SCALE GENOMIC DNA]</scope>
    <source>
        <strain evidence="7 8">X9-2-2</strain>
    </source>
</reference>
<dbReference type="Gene3D" id="3.40.30.10">
    <property type="entry name" value="Glutaredoxin"/>
    <property type="match status" value="1"/>
</dbReference>
<dbReference type="InterPro" id="IPR036249">
    <property type="entry name" value="Thioredoxin-like_sf"/>
</dbReference>
<comment type="similarity">
    <text evidence="1">Belongs to the SCO1/2 family.</text>
</comment>
<dbReference type="InterPro" id="IPR003782">
    <property type="entry name" value="SCO1/SenC"/>
</dbReference>
<feature type="disulfide bond" description="Redox-active" evidence="4">
    <location>
        <begin position="81"/>
        <end position="85"/>
    </location>
</feature>
<sequence length="219" mass="23319">MLTFLALPARARRFFAATALLVFAIPLTSCSSSTEPWSGTDISGALPALQFTMMRARDGAEVTGGTYEGKVVLLYFGYTFCPDVCPLTLANVAQVLKGLGKKAGDVRVLFVTVDPARDTLDVLKDYVSAFGPQVVGLRGTDDQLASLAKRYRVAHSAGRDSAGDYVVTHGPAVYAFDKEGKARMLYSNLSSSDADTDGMKADLERLVGGSRASGLAAWF</sequence>
<evidence type="ECO:0000256" key="3">
    <source>
        <dbReference type="PIRSR" id="PIRSR603782-1"/>
    </source>
</evidence>
<feature type="binding site" evidence="3">
    <location>
        <position position="85"/>
    </location>
    <ligand>
        <name>Cu cation</name>
        <dbReference type="ChEBI" id="CHEBI:23378"/>
    </ligand>
</feature>
<dbReference type="AlphaFoldDB" id="A0A2G1QK85"/>
<accession>A0A2G1QK85</accession>
<keyword evidence="4" id="KW-1015">Disulfide bond</keyword>
<keyword evidence="3" id="KW-0479">Metal-binding</keyword>
<feature type="chain" id="PRO_5013612321" description="Thioredoxin domain-containing protein" evidence="5">
    <location>
        <begin position="25"/>
        <end position="219"/>
    </location>
</feature>
<feature type="binding site" evidence="3">
    <location>
        <position position="81"/>
    </location>
    <ligand>
        <name>Cu cation</name>
        <dbReference type="ChEBI" id="CHEBI:23378"/>
    </ligand>
</feature>
<dbReference type="OrthoDB" id="9790194at2"/>
<evidence type="ECO:0000256" key="4">
    <source>
        <dbReference type="PIRSR" id="PIRSR603782-2"/>
    </source>
</evidence>
<evidence type="ECO:0000313" key="8">
    <source>
        <dbReference type="Proteomes" id="UP000221168"/>
    </source>
</evidence>
<protein>
    <recommendedName>
        <fullName evidence="6">Thioredoxin domain-containing protein</fullName>
    </recommendedName>
</protein>
<dbReference type="PROSITE" id="PS51352">
    <property type="entry name" value="THIOREDOXIN_2"/>
    <property type="match status" value="1"/>
</dbReference>
<comment type="caution">
    <text evidence="7">The sequence shown here is derived from an EMBL/GenBank/DDBJ whole genome shotgun (WGS) entry which is preliminary data.</text>
</comment>
<dbReference type="Proteomes" id="UP000221168">
    <property type="component" value="Unassembled WGS sequence"/>
</dbReference>
<keyword evidence="8" id="KW-1185">Reference proteome</keyword>
<dbReference type="Pfam" id="PF02630">
    <property type="entry name" value="SCO1-SenC"/>
    <property type="match status" value="1"/>
</dbReference>
<dbReference type="RefSeq" id="WP_099307496.1">
    <property type="nucleotide sequence ID" value="NZ_PDVP01000011.1"/>
</dbReference>
<evidence type="ECO:0000256" key="5">
    <source>
        <dbReference type="SAM" id="SignalP"/>
    </source>
</evidence>
<dbReference type="InterPro" id="IPR013766">
    <property type="entry name" value="Thioredoxin_domain"/>
</dbReference>
<feature type="binding site" evidence="3">
    <location>
        <position position="169"/>
    </location>
    <ligand>
        <name>Cu cation</name>
        <dbReference type="ChEBI" id="CHEBI:23378"/>
    </ligand>
</feature>
<keyword evidence="5" id="KW-0732">Signal</keyword>